<evidence type="ECO:0000313" key="3">
    <source>
        <dbReference type="Proteomes" id="UP000822688"/>
    </source>
</evidence>
<dbReference type="Proteomes" id="UP000822688">
    <property type="component" value="Chromosome 4"/>
</dbReference>
<dbReference type="AlphaFoldDB" id="A0A8T0I9V4"/>
<dbReference type="EMBL" id="CM026424">
    <property type="protein sequence ID" value="KAG0579775.1"/>
    <property type="molecule type" value="Genomic_DNA"/>
</dbReference>
<gene>
    <name evidence="2" type="ORF">KC19_4G122800</name>
</gene>
<proteinExistence type="predicted"/>
<comment type="caution">
    <text evidence="2">The sequence shown here is derived from an EMBL/GenBank/DDBJ whole genome shotgun (WGS) entry which is preliminary data.</text>
</comment>
<feature type="signal peptide" evidence="1">
    <location>
        <begin position="1"/>
        <end position="16"/>
    </location>
</feature>
<name>A0A8T0I9V4_CERPU</name>
<organism evidence="2 3">
    <name type="scientific">Ceratodon purpureus</name>
    <name type="common">Fire moss</name>
    <name type="synonym">Dicranum purpureum</name>
    <dbReference type="NCBI Taxonomy" id="3225"/>
    <lineage>
        <taxon>Eukaryota</taxon>
        <taxon>Viridiplantae</taxon>
        <taxon>Streptophyta</taxon>
        <taxon>Embryophyta</taxon>
        <taxon>Bryophyta</taxon>
        <taxon>Bryophytina</taxon>
        <taxon>Bryopsida</taxon>
        <taxon>Dicranidae</taxon>
        <taxon>Pseudoditrichales</taxon>
        <taxon>Ditrichaceae</taxon>
        <taxon>Ceratodon</taxon>
    </lineage>
</organism>
<evidence type="ECO:0000313" key="2">
    <source>
        <dbReference type="EMBL" id="KAG0579775.1"/>
    </source>
</evidence>
<keyword evidence="3" id="KW-1185">Reference proteome</keyword>
<sequence>MHVLVVLIVCVCLACKNMIRKTSKVGKLNIKNKTIHNVVMTNDKMNPPLL</sequence>
<accession>A0A8T0I9V4</accession>
<evidence type="ECO:0000256" key="1">
    <source>
        <dbReference type="SAM" id="SignalP"/>
    </source>
</evidence>
<keyword evidence="1" id="KW-0732">Signal</keyword>
<feature type="chain" id="PRO_5035781301" evidence="1">
    <location>
        <begin position="17"/>
        <end position="50"/>
    </location>
</feature>
<protein>
    <submittedName>
        <fullName evidence="2">Uncharacterized protein</fullName>
    </submittedName>
</protein>
<reference evidence="2" key="1">
    <citation type="submission" date="2020-06" db="EMBL/GenBank/DDBJ databases">
        <title>WGS assembly of Ceratodon purpureus strain R40.</title>
        <authorList>
            <person name="Carey S.B."/>
            <person name="Jenkins J."/>
            <person name="Shu S."/>
            <person name="Lovell J.T."/>
            <person name="Sreedasyam A."/>
            <person name="Maumus F."/>
            <person name="Tiley G.P."/>
            <person name="Fernandez-Pozo N."/>
            <person name="Barry K."/>
            <person name="Chen C."/>
            <person name="Wang M."/>
            <person name="Lipzen A."/>
            <person name="Daum C."/>
            <person name="Saski C.A."/>
            <person name="Payton A.C."/>
            <person name="Mcbreen J.C."/>
            <person name="Conrad R.E."/>
            <person name="Kollar L.M."/>
            <person name="Olsson S."/>
            <person name="Huttunen S."/>
            <person name="Landis J.B."/>
            <person name="Wickett N.J."/>
            <person name="Johnson M.G."/>
            <person name="Rensing S.A."/>
            <person name="Grimwood J."/>
            <person name="Schmutz J."/>
            <person name="Mcdaniel S.F."/>
        </authorList>
    </citation>
    <scope>NUCLEOTIDE SEQUENCE</scope>
    <source>
        <strain evidence="2">R40</strain>
    </source>
</reference>